<evidence type="ECO:0000313" key="2">
    <source>
        <dbReference type="Proteomes" id="UP001179952"/>
    </source>
</evidence>
<accession>A0AAV9BUQ8</accession>
<keyword evidence="2" id="KW-1185">Reference proteome</keyword>
<evidence type="ECO:0000313" key="1">
    <source>
        <dbReference type="EMBL" id="KAK1279803.1"/>
    </source>
</evidence>
<dbReference type="EMBL" id="JAUJYN010000001">
    <property type="protein sequence ID" value="KAK1279803.1"/>
    <property type="molecule type" value="Genomic_DNA"/>
</dbReference>
<sequence length="56" mass="5910">MLPSEMAAKSCRGLPAELAAKLVVKETLRTSGLKDDTTCLVVDIIPSDHSITQPAS</sequence>
<protein>
    <recommendedName>
        <fullName evidence="3">Protein-serine/threonine phosphatase</fullName>
    </recommendedName>
</protein>
<proteinExistence type="predicted"/>
<evidence type="ECO:0008006" key="3">
    <source>
        <dbReference type="Google" id="ProtNLM"/>
    </source>
</evidence>
<name>A0AAV9BUQ8_ACOGR</name>
<reference evidence="1" key="2">
    <citation type="submission" date="2023-06" db="EMBL/GenBank/DDBJ databases">
        <authorList>
            <person name="Ma L."/>
            <person name="Liu K.-W."/>
            <person name="Li Z."/>
            <person name="Hsiao Y.-Y."/>
            <person name="Qi Y."/>
            <person name="Fu T."/>
            <person name="Tang G."/>
            <person name="Zhang D."/>
            <person name="Sun W.-H."/>
            <person name="Liu D.-K."/>
            <person name="Li Y."/>
            <person name="Chen G.-Z."/>
            <person name="Liu X.-D."/>
            <person name="Liao X.-Y."/>
            <person name="Jiang Y.-T."/>
            <person name="Yu X."/>
            <person name="Hao Y."/>
            <person name="Huang J."/>
            <person name="Zhao X.-W."/>
            <person name="Ke S."/>
            <person name="Chen Y.-Y."/>
            <person name="Wu W.-L."/>
            <person name="Hsu J.-L."/>
            <person name="Lin Y.-F."/>
            <person name="Huang M.-D."/>
            <person name="Li C.-Y."/>
            <person name="Huang L."/>
            <person name="Wang Z.-W."/>
            <person name="Zhao X."/>
            <person name="Zhong W.-Y."/>
            <person name="Peng D.-H."/>
            <person name="Ahmad S."/>
            <person name="Lan S."/>
            <person name="Zhang J.-S."/>
            <person name="Tsai W.-C."/>
            <person name="Van De Peer Y."/>
            <person name="Liu Z.-J."/>
        </authorList>
    </citation>
    <scope>NUCLEOTIDE SEQUENCE</scope>
    <source>
        <strain evidence="1">SCP</strain>
        <tissue evidence="1">Leaves</tissue>
    </source>
</reference>
<reference evidence="1" key="1">
    <citation type="journal article" date="2023" name="Nat. Commun.">
        <title>Diploid and tetraploid genomes of Acorus and the evolution of monocots.</title>
        <authorList>
            <person name="Ma L."/>
            <person name="Liu K.W."/>
            <person name="Li Z."/>
            <person name="Hsiao Y.Y."/>
            <person name="Qi Y."/>
            <person name="Fu T."/>
            <person name="Tang G.D."/>
            <person name="Zhang D."/>
            <person name="Sun W.H."/>
            <person name="Liu D.K."/>
            <person name="Li Y."/>
            <person name="Chen G.Z."/>
            <person name="Liu X.D."/>
            <person name="Liao X.Y."/>
            <person name="Jiang Y.T."/>
            <person name="Yu X."/>
            <person name="Hao Y."/>
            <person name="Huang J."/>
            <person name="Zhao X.W."/>
            <person name="Ke S."/>
            <person name="Chen Y.Y."/>
            <person name="Wu W.L."/>
            <person name="Hsu J.L."/>
            <person name="Lin Y.F."/>
            <person name="Huang M.D."/>
            <person name="Li C.Y."/>
            <person name="Huang L."/>
            <person name="Wang Z.W."/>
            <person name="Zhao X."/>
            <person name="Zhong W.Y."/>
            <person name="Peng D.H."/>
            <person name="Ahmad S."/>
            <person name="Lan S."/>
            <person name="Zhang J.S."/>
            <person name="Tsai W.C."/>
            <person name="Van de Peer Y."/>
            <person name="Liu Z.J."/>
        </authorList>
    </citation>
    <scope>NUCLEOTIDE SEQUENCE</scope>
    <source>
        <strain evidence="1">SCP</strain>
    </source>
</reference>
<dbReference type="Proteomes" id="UP001179952">
    <property type="component" value="Unassembled WGS sequence"/>
</dbReference>
<comment type="caution">
    <text evidence="1">The sequence shown here is derived from an EMBL/GenBank/DDBJ whole genome shotgun (WGS) entry which is preliminary data.</text>
</comment>
<dbReference type="AlphaFoldDB" id="A0AAV9BUQ8"/>
<organism evidence="1 2">
    <name type="scientific">Acorus gramineus</name>
    <name type="common">Dwarf sweet flag</name>
    <dbReference type="NCBI Taxonomy" id="55184"/>
    <lineage>
        <taxon>Eukaryota</taxon>
        <taxon>Viridiplantae</taxon>
        <taxon>Streptophyta</taxon>
        <taxon>Embryophyta</taxon>
        <taxon>Tracheophyta</taxon>
        <taxon>Spermatophyta</taxon>
        <taxon>Magnoliopsida</taxon>
        <taxon>Liliopsida</taxon>
        <taxon>Acoraceae</taxon>
        <taxon>Acorus</taxon>
    </lineage>
</organism>
<gene>
    <name evidence="1" type="ORF">QJS04_geneDACA004526</name>
</gene>